<proteinExistence type="predicted"/>
<dbReference type="GO" id="GO:0016491">
    <property type="term" value="F:oxidoreductase activity"/>
    <property type="evidence" value="ECO:0007669"/>
    <property type="project" value="UniProtKB-KW"/>
</dbReference>
<organism evidence="3">
    <name type="scientific">marine sediment metagenome</name>
    <dbReference type="NCBI Taxonomy" id="412755"/>
    <lineage>
        <taxon>unclassified sequences</taxon>
        <taxon>metagenomes</taxon>
        <taxon>ecological metagenomes</taxon>
    </lineage>
</organism>
<reference evidence="3" key="1">
    <citation type="journal article" date="2015" name="Nature">
        <title>Complex archaea that bridge the gap between prokaryotes and eukaryotes.</title>
        <authorList>
            <person name="Spang A."/>
            <person name="Saw J.H."/>
            <person name="Jorgensen S.L."/>
            <person name="Zaremba-Niedzwiedzka K."/>
            <person name="Martijn J."/>
            <person name="Lind A.E."/>
            <person name="van Eijk R."/>
            <person name="Schleper C."/>
            <person name="Guy L."/>
            <person name="Ettema T.J."/>
        </authorList>
    </citation>
    <scope>NUCLEOTIDE SEQUENCE</scope>
</reference>
<dbReference type="InterPro" id="IPR050523">
    <property type="entry name" value="AKR_Detox_Biosynth"/>
</dbReference>
<evidence type="ECO:0000313" key="3">
    <source>
        <dbReference type="EMBL" id="KKK70314.1"/>
    </source>
</evidence>
<evidence type="ECO:0000259" key="2">
    <source>
        <dbReference type="Pfam" id="PF00248"/>
    </source>
</evidence>
<dbReference type="PANTHER" id="PTHR43364">
    <property type="entry name" value="NADH-SPECIFIC METHYLGLYOXAL REDUCTASE-RELATED"/>
    <property type="match status" value="1"/>
</dbReference>
<gene>
    <name evidence="3" type="ORF">LCGC14_2925240</name>
</gene>
<dbReference type="SUPFAM" id="SSF51430">
    <property type="entry name" value="NAD(P)-linked oxidoreductase"/>
    <property type="match status" value="1"/>
</dbReference>
<sequence>KFGMRWEIKQGKHFFSSEKNDGTPVDIYKYAGKESILKECEESLKRLKTDYIDLYQIHWPDVTTPIEESMEAVELLIKQGKVRAAGVSNYSTEDMKKAGTVINLASNQVAYSMVKRDIEEDIVPYSIENNVGILVYSPLQRGVLAGKIKPDTKFNNGDHRPTTAHYKNDNIIKINLFLEQIRPLAELKDVSLAQLVLRWTLQRPGISCILAGARNEEQLIENAGTLEFELSGEEISLPLVTLMAAPLKILPRGGSDNLEPLKTITLSFAAPMNLDDLGRMLSLEVRPLPGIGKSDSIWLTEKDFSIKELDRRSGQDPVQYRISLNRPIDYGKHISLHIRLSLDERIRGSVARYSFMTKPEFRLASFGSGYVRYPVAGSGSI</sequence>
<keyword evidence="1" id="KW-0560">Oxidoreductase</keyword>
<dbReference type="Gene3D" id="3.20.20.100">
    <property type="entry name" value="NADP-dependent oxidoreductase domain"/>
    <property type="match status" value="1"/>
</dbReference>
<dbReference type="InterPro" id="IPR020471">
    <property type="entry name" value="AKR"/>
</dbReference>
<dbReference type="GO" id="GO:0005829">
    <property type="term" value="C:cytosol"/>
    <property type="evidence" value="ECO:0007669"/>
    <property type="project" value="TreeGrafter"/>
</dbReference>
<name>A0A0F8ZVA0_9ZZZZ</name>
<dbReference type="PRINTS" id="PR00069">
    <property type="entry name" value="ALDKETRDTASE"/>
</dbReference>
<feature type="non-terminal residue" evidence="3">
    <location>
        <position position="1"/>
    </location>
</feature>
<dbReference type="EMBL" id="LAZR01058245">
    <property type="protein sequence ID" value="KKK70314.1"/>
    <property type="molecule type" value="Genomic_DNA"/>
</dbReference>
<feature type="domain" description="NADP-dependent oxidoreductase" evidence="2">
    <location>
        <begin position="31"/>
        <end position="236"/>
    </location>
</feature>
<dbReference type="InterPro" id="IPR036812">
    <property type="entry name" value="NAD(P)_OxRdtase_dom_sf"/>
</dbReference>
<comment type="caution">
    <text evidence="3">The sequence shown here is derived from an EMBL/GenBank/DDBJ whole genome shotgun (WGS) entry which is preliminary data.</text>
</comment>
<dbReference type="Pfam" id="PF00248">
    <property type="entry name" value="Aldo_ket_red"/>
    <property type="match status" value="1"/>
</dbReference>
<dbReference type="PANTHER" id="PTHR43364:SF4">
    <property type="entry name" value="NAD(P)-LINKED OXIDOREDUCTASE SUPERFAMILY PROTEIN"/>
    <property type="match status" value="1"/>
</dbReference>
<dbReference type="AlphaFoldDB" id="A0A0F8ZVA0"/>
<evidence type="ECO:0000256" key="1">
    <source>
        <dbReference type="ARBA" id="ARBA00023002"/>
    </source>
</evidence>
<feature type="non-terminal residue" evidence="3">
    <location>
        <position position="381"/>
    </location>
</feature>
<dbReference type="InterPro" id="IPR023210">
    <property type="entry name" value="NADP_OxRdtase_dom"/>
</dbReference>
<accession>A0A0F8ZVA0</accession>
<protein>
    <recommendedName>
        <fullName evidence="2">NADP-dependent oxidoreductase domain-containing protein</fullName>
    </recommendedName>
</protein>